<dbReference type="Pfam" id="PF18317">
    <property type="entry name" value="SDH_C"/>
    <property type="match status" value="1"/>
</dbReference>
<evidence type="ECO:0000256" key="3">
    <source>
        <dbReference type="ARBA" id="ARBA00022857"/>
    </source>
</evidence>
<dbReference type="InterPro" id="IPR036291">
    <property type="entry name" value="NAD(P)-bd_dom_sf"/>
</dbReference>
<dbReference type="EMBL" id="VYKL01000015">
    <property type="protein sequence ID" value="KAA9026380.1"/>
    <property type="molecule type" value="Genomic_DNA"/>
</dbReference>
<feature type="binding site" evidence="10">
    <location>
        <position position="218"/>
    </location>
    <ligand>
        <name>NADP(+)</name>
        <dbReference type="ChEBI" id="CHEBI:58349"/>
    </ligand>
</feature>
<proteinExistence type="inferred from homology"/>
<evidence type="ECO:0000259" key="13">
    <source>
        <dbReference type="Pfam" id="PF18317"/>
    </source>
</evidence>
<evidence type="ECO:0000256" key="8">
    <source>
        <dbReference type="ARBA" id="ARBA00052329"/>
    </source>
</evidence>
<keyword evidence="4 10" id="KW-0560">Oxidoreductase</keyword>
<evidence type="ECO:0000256" key="7">
    <source>
        <dbReference type="ARBA" id="ARBA00051639"/>
    </source>
</evidence>
<comment type="similarity">
    <text evidence="10">Belongs to the shikimate dehydrogenase family.</text>
</comment>
<dbReference type="PANTHER" id="PTHR21089:SF1">
    <property type="entry name" value="BIFUNCTIONAL 3-DEHYDROQUINATE DEHYDRATASE_SHIKIMATE DEHYDROGENASE, CHLOROPLASTIC"/>
    <property type="match status" value="1"/>
</dbReference>
<sequence length="279" mass="30812">MKKIFGVIGDPIAHSMSPIMLNDSFQRYDIDAEYFAFHIKNEFLQDAVKGFKAINLAGFNVTVPHKTAIMPFLDEIDPLAQAIGAVNTVVNDEGRFIGYNTDGSGFLEGLKKEIPSFKNKNMLLIGAGGAARAIYFTMAHAGIQSIDIANRTLDKADYLVQNCPYPVNSTVLGIEDAEENLSKYDFIVQTTSIGMHPDVDRSPIRLDRLKKDAFVSDIIYTPLETKFLQQAKQNGAQTQNGVSMFVYQGALAFQKWTGILPDTEKMQSIVLKQLGGKSC</sequence>
<feature type="domain" description="Quinate/shikimate 5-dehydrogenase/glutamyl-tRNA reductase" evidence="11">
    <location>
        <begin position="111"/>
        <end position="192"/>
    </location>
</feature>
<protein>
    <recommendedName>
        <fullName evidence="10">Shikimate dehydrogenase (NADP(+))</fullName>
        <shortName evidence="10">SDH</shortName>
        <ecNumber evidence="10">1.1.1.25</ecNumber>
    </recommendedName>
</protein>
<organism evidence="14 15">
    <name type="scientific">Niallia endozanthoxylica</name>
    <dbReference type="NCBI Taxonomy" id="2036016"/>
    <lineage>
        <taxon>Bacteria</taxon>
        <taxon>Bacillati</taxon>
        <taxon>Bacillota</taxon>
        <taxon>Bacilli</taxon>
        <taxon>Bacillales</taxon>
        <taxon>Bacillaceae</taxon>
        <taxon>Niallia</taxon>
    </lineage>
</organism>
<dbReference type="SUPFAM" id="SSF53223">
    <property type="entry name" value="Aminoacid dehydrogenase-like, N-terminal domain"/>
    <property type="match status" value="1"/>
</dbReference>
<dbReference type="UniPathway" id="UPA00053">
    <property type="reaction ID" value="UER00087"/>
</dbReference>
<dbReference type="CDD" id="cd01065">
    <property type="entry name" value="NAD_bind_Shikimate_DH"/>
    <property type="match status" value="1"/>
</dbReference>
<comment type="catalytic activity">
    <reaction evidence="7">
        <text>L-quinate + NAD(+) = 3-dehydroquinate + NADH + H(+)</text>
        <dbReference type="Rhea" id="RHEA:22364"/>
        <dbReference type="ChEBI" id="CHEBI:15378"/>
        <dbReference type="ChEBI" id="CHEBI:29751"/>
        <dbReference type="ChEBI" id="CHEBI:32364"/>
        <dbReference type="ChEBI" id="CHEBI:57540"/>
        <dbReference type="ChEBI" id="CHEBI:57945"/>
        <dbReference type="EC" id="1.1.1.24"/>
    </reaction>
</comment>
<name>A0A5J5HUZ8_9BACI</name>
<dbReference type="Pfam" id="PF01488">
    <property type="entry name" value="Shikimate_DH"/>
    <property type="match status" value="1"/>
</dbReference>
<dbReference type="HAMAP" id="MF_00222">
    <property type="entry name" value="Shikimate_DH_AroE"/>
    <property type="match status" value="1"/>
</dbReference>
<feature type="binding site" evidence="10">
    <location>
        <position position="241"/>
    </location>
    <ligand>
        <name>NADP(+)</name>
        <dbReference type="ChEBI" id="CHEBI:58349"/>
    </ligand>
</feature>
<evidence type="ECO:0000259" key="12">
    <source>
        <dbReference type="Pfam" id="PF08501"/>
    </source>
</evidence>
<feature type="binding site" evidence="10">
    <location>
        <begin position="150"/>
        <end position="155"/>
    </location>
    <ligand>
        <name>NADP(+)</name>
        <dbReference type="ChEBI" id="CHEBI:58349"/>
    </ligand>
</feature>
<gene>
    <name evidence="10 14" type="primary">aroE</name>
    <name evidence="14" type="ORF">F4V44_10990</name>
</gene>
<comment type="caution">
    <text evidence="10">Lacks conserved residue(s) required for the propagation of feature annotation.</text>
</comment>
<dbReference type="RefSeq" id="WP_150440027.1">
    <property type="nucleotide sequence ID" value="NZ_VYKL01000015.1"/>
</dbReference>
<evidence type="ECO:0000259" key="11">
    <source>
        <dbReference type="Pfam" id="PF01488"/>
    </source>
</evidence>
<dbReference type="EC" id="1.1.1.25" evidence="10"/>
<evidence type="ECO:0000256" key="5">
    <source>
        <dbReference type="ARBA" id="ARBA00023141"/>
    </source>
</evidence>
<dbReference type="InterPro" id="IPR011342">
    <property type="entry name" value="Shikimate_DH"/>
</dbReference>
<evidence type="ECO:0000313" key="14">
    <source>
        <dbReference type="EMBL" id="KAA9026380.1"/>
    </source>
</evidence>
<accession>A0A5J5HUZ8</accession>
<dbReference type="Gene3D" id="3.40.50.10860">
    <property type="entry name" value="Leucine Dehydrogenase, chain A, domain 1"/>
    <property type="match status" value="1"/>
</dbReference>
<comment type="pathway">
    <text evidence="9">Aromatic compound metabolism; 3,4-dihydroxybenzoate biosynthesis; 3-dehydroquinate from D-quinate (NAD(+) route).</text>
</comment>
<dbReference type="InterPro" id="IPR041121">
    <property type="entry name" value="SDH_C"/>
</dbReference>
<reference evidence="14 15" key="1">
    <citation type="submission" date="2019-09" db="EMBL/GenBank/DDBJ databases">
        <title>Whole genome sequences of isolates from the Mars Exploration Rovers.</title>
        <authorList>
            <person name="Seuylemezian A."/>
            <person name="Vaishampayan P."/>
        </authorList>
    </citation>
    <scope>NUCLEOTIDE SEQUENCE [LARGE SCALE GENOMIC DNA]</scope>
    <source>
        <strain evidence="14 15">MER_TA_151</strain>
    </source>
</reference>
<dbReference type="GO" id="GO:0050661">
    <property type="term" value="F:NADP binding"/>
    <property type="evidence" value="ECO:0007669"/>
    <property type="project" value="InterPro"/>
</dbReference>
<feature type="binding site" evidence="10">
    <location>
        <position position="102"/>
    </location>
    <ligand>
        <name>shikimate</name>
        <dbReference type="ChEBI" id="CHEBI:36208"/>
    </ligand>
</feature>
<comment type="catalytic activity">
    <reaction evidence="6 10">
        <text>shikimate + NADP(+) = 3-dehydroshikimate + NADPH + H(+)</text>
        <dbReference type="Rhea" id="RHEA:17737"/>
        <dbReference type="ChEBI" id="CHEBI:15378"/>
        <dbReference type="ChEBI" id="CHEBI:16630"/>
        <dbReference type="ChEBI" id="CHEBI:36208"/>
        <dbReference type="ChEBI" id="CHEBI:57783"/>
        <dbReference type="ChEBI" id="CHEBI:58349"/>
        <dbReference type="EC" id="1.1.1.25"/>
    </reaction>
</comment>
<dbReference type="GO" id="GO:0004764">
    <property type="term" value="F:shikimate 3-dehydrogenase (NADP+) activity"/>
    <property type="evidence" value="ECO:0007669"/>
    <property type="project" value="UniProtKB-UniRule"/>
</dbReference>
<dbReference type="Pfam" id="PF08501">
    <property type="entry name" value="Shikimate_dh_N"/>
    <property type="match status" value="1"/>
</dbReference>
<evidence type="ECO:0000256" key="4">
    <source>
        <dbReference type="ARBA" id="ARBA00023002"/>
    </source>
</evidence>
<comment type="function">
    <text evidence="10">Involved in the biosynthesis of the chorismate, which leads to the biosynthesis of aromatic amino acids. Catalyzes the reversible NADPH linked reduction of 3-dehydroshikimate (DHSA) to yield shikimate (SA).</text>
</comment>
<evidence type="ECO:0000256" key="6">
    <source>
        <dbReference type="ARBA" id="ARBA00049442"/>
    </source>
</evidence>
<feature type="binding site" evidence="10">
    <location>
        <position position="248"/>
    </location>
    <ligand>
        <name>shikimate</name>
        <dbReference type="ChEBI" id="CHEBI:36208"/>
    </ligand>
</feature>
<feature type="domain" description="Shikimate dehydrogenase substrate binding N-terminal" evidence="12">
    <location>
        <begin position="7"/>
        <end position="89"/>
    </location>
</feature>
<feature type="binding site" evidence="10">
    <location>
        <begin position="15"/>
        <end position="17"/>
    </location>
    <ligand>
        <name>shikimate</name>
        <dbReference type="ChEBI" id="CHEBI:36208"/>
    </ligand>
</feature>
<feature type="binding site" evidence="10">
    <location>
        <position position="220"/>
    </location>
    <ligand>
        <name>shikimate</name>
        <dbReference type="ChEBI" id="CHEBI:36208"/>
    </ligand>
</feature>
<evidence type="ECO:0000256" key="1">
    <source>
        <dbReference type="ARBA" id="ARBA00004871"/>
    </source>
</evidence>
<dbReference type="Proteomes" id="UP000326671">
    <property type="component" value="Unassembled WGS sequence"/>
</dbReference>
<feature type="domain" description="SDH C-terminal" evidence="13">
    <location>
        <begin position="241"/>
        <end position="268"/>
    </location>
</feature>
<feature type="active site" description="Proton acceptor" evidence="10">
    <location>
        <position position="66"/>
    </location>
</feature>
<evidence type="ECO:0000256" key="2">
    <source>
        <dbReference type="ARBA" id="ARBA00022605"/>
    </source>
</evidence>
<dbReference type="InterPro" id="IPR006151">
    <property type="entry name" value="Shikm_DH/Glu-tRNA_Rdtase"/>
</dbReference>
<dbReference type="Gene3D" id="3.40.50.720">
    <property type="entry name" value="NAD(P)-binding Rossmann-like Domain"/>
    <property type="match status" value="1"/>
</dbReference>
<dbReference type="InterPro" id="IPR046346">
    <property type="entry name" value="Aminoacid_DH-like_N_sf"/>
</dbReference>
<evidence type="ECO:0000313" key="15">
    <source>
        <dbReference type="Proteomes" id="UP000326671"/>
    </source>
</evidence>
<dbReference type="GO" id="GO:0052734">
    <property type="term" value="F:shikimate 3-dehydrogenase (NAD+) activity"/>
    <property type="evidence" value="ECO:0007669"/>
    <property type="project" value="RHEA"/>
</dbReference>
<dbReference type="GO" id="GO:0019632">
    <property type="term" value="P:shikimate metabolic process"/>
    <property type="evidence" value="ECO:0007669"/>
    <property type="project" value="InterPro"/>
</dbReference>
<dbReference type="NCBIfam" id="NF001319">
    <property type="entry name" value="PRK00258.3-3"/>
    <property type="match status" value="1"/>
</dbReference>
<dbReference type="GO" id="GO:0030266">
    <property type="term" value="F:quinate 3-dehydrogenase (NAD+) activity"/>
    <property type="evidence" value="ECO:0007669"/>
    <property type="project" value="UniProtKB-EC"/>
</dbReference>
<feature type="binding site" evidence="10">
    <location>
        <begin position="126"/>
        <end position="130"/>
    </location>
    <ligand>
        <name>NADP(+)</name>
        <dbReference type="ChEBI" id="CHEBI:58349"/>
    </ligand>
</feature>
<dbReference type="PANTHER" id="PTHR21089">
    <property type="entry name" value="SHIKIMATE DEHYDROGENASE"/>
    <property type="match status" value="1"/>
</dbReference>
<dbReference type="GO" id="GO:0008652">
    <property type="term" value="P:amino acid biosynthetic process"/>
    <property type="evidence" value="ECO:0007669"/>
    <property type="project" value="UniProtKB-KW"/>
</dbReference>
<feature type="binding site" evidence="10">
    <location>
        <position position="62"/>
    </location>
    <ligand>
        <name>shikimate</name>
        <dbReference type="ChEBI" id="CHEBI:36208"/>
    </ligand>
</feature>
<keyword evidence="3 10" id="KW-0521">NADP</keyword>
<keyword evidence="2 10" id="KW-0028">Amino-acid biosynthesis</keyword>
<comment type="catalytic activity">
    <reaction evidence="8">
        <text>shikimate + NAD(+) = 3-dehydroshikimate + NADH + H(+)</text>
        <dbReference type="Rhea" id="RHEA:17741"/>
        <dbReference type="ChEBI" id="CHEBI:15378"/>
        <dbReference type="ChEBI" id="CHEBI:16630"/>
        <dbReference type="ChEBI" id="CHEBI:36208"/>
        <dbReference type="ChEBI" id="CHEBI:57540"/>
        <dbReference type="ChEBI" id="CHEBI:57945"/>
    </reaction>
</comment>
<comment type="caution">
    <text evidence="14">The sequence shown here is derived from an EMBL/GenBank/DDBJ whole genome shotgun (WGS) entry which is preliminary data.</text>
</comment>
<dbReference type="InterPro" id="IPR022893">
    <property type="entry name" value="Shikimate_DH_fam"/>
</dbReference>
<dbReference type="OrthoDB" id="9792692at2"/>
<comment type="pathway">
    <text evidence="1 10">Metabolic intermediate biosynthesis; chorismate biosynthesis; chorismate from D-erythrose 4-phosphate and phosphoenolpyruvate: step 4/7.</text>
</comment>
<dbReference type="GO" id="GO:0009073">
    <property type="term" value="P:aromatic amino acid family biosynthetic process"/>
    <property type="evidence" value="ECO:0007669"/>
    <property type="project" value="UniProtKB-KW"/>
</dbReference>
<dbReference type="SUPFAM" id="SSF51735">
    <property type="entry name" value="NAD(P)-binding Rossmann-fold domains"/>
    <property type="match status" value="1"/>
</dbReference>
<keyword evidence="5 10" id="KW-0057">Aromatic amino acid biosynthesis</keyword>
<dbReference type="NCBIfam" id="TIGR00507">
    <property type="entry name" value="aroE"/>
    <property type="match status" value="1"/>
</dbReference>
<feature type="binding site" evidence="10">
    <location>
        <position position="87"/>
    </location>
    <ligand>
        <name>shikimate</name>
        <dbReference type="ChEBI" id="CHEBI:36208"/>
    </ligand>
</feature>
<comment type="subunit">
    <text evidence="10">Homodimer.</text>
</comment>
<keyword evidence="15" id="KW-1185">Reference proteome</keyword>
<dbReference type="GO" id="GO:0009423">
    <property type="term" value="P:chorismate biosynthetic process"/>
    <property type="evidence" value="ECO:0007669"/>
    <property type="project" value="UniProtKB-UniRule"/>
</dbReference>
<dbReference type="FunFam" id="3.40.50.720:FF:000086">
    <property type="entry name" value="Quinate/shikimate dehydrogenase"/>
    <property type="match status" value="1"/>
</dbReference>
<evidence type="ECO:0000256" key="10">
    <source>
        <dbReference type="HAMAP-Rule" id="MF_00222"/>
    </source>
</evidence>
<evidence type="ECO:0000256" key="9">
    <source>
        <dbReference type="ARBA" id="ARBA00060613"/>
    </source>
</evidence>
<dbReference type="AlphaFoldDB" id="A0A5J5HUZ8"/>
<dbReference type="InterPro" id="IPR013708">
    <property type="entry name" value="Shikimate_DH-bd_N"/>
</dbReference>
<dbReference type="GO" id="GO:0005829">
    <property type="term" value="C:cytosol"/>
    <property type="evidence" value="ECO:0007669"/>
    <property type="project" value="TreeGrafter"/>
</dbReference>